<keyword evidence="1" id="KW-0472">Membrane</keyword>
<dbReference type="Pfam" id="PF07895">
    <property type="entry name" value="DUF1673"/>
    <property type="match status" value="1"/>
</dbReference>
<dbReference type="EMBL" id="WBKO01000002">
    <property type="protein sequence ID" value="MDV2482195.1"/>
    <property type="molecule type" value="Genomic_DNA"/>
</dbReference>
<evidence type="ECO:0000313" key="2">
    <source>
        <dbReference type="EMBL" id="MDV2482195.1"/>
    </source>
</evidence>
<evidence type="ECO:0000256" key="1">
    <source>
        <dbReference type="SAM" id="Phobius"/>
    </source>
</evidence>
<sequence length="335" mass="37457">MALPGRLPAGVPPASRRPLRRCGVLRCAEYPRREQLREGDAAWRYRHLAAADLGGGDACRRDHHHGDLPFPPEGDLPCKLRWGGIRMSMRFAEAIRRWMGWCPNAAAAGACRRRYAAPGDEVETGMEADSSREVVEDVFVEYTSPRFFVLMPFAVLVFLLLLVVSILIPSLWPGLTFTSLAVSLLAWAAWRICFDPYRTVVESSGNSVIVRRSRARPLVFGKDTIRSVEVKQPYLPIPQWASALLLILMAAVMFFATVGNGLMRYPGGPVTDPYLGFQVLLAVGWTVFMLEWLYRALIGLRYPGYVRVKLEPAGFLHVYTDDPERVAALLGAPQR</sequence>
<gene>
    <name evidence="2" type="ORF">F8E02_09330</name>
</gene>
<comment type="caution">
    <text evidence="2">The sequence shown here is derived from an EMBL/GenBank/DDBJ whole genome shotgun (WGS) entry which is preliminary data.</text>
</comment>
<accession>A0ABU3X346</accession>
<keyword evidence="3" id="KW-1185">Reference proteome</keyword>
<proteinExistence type="predicted"/>
<keyword evidence="1" id="KW-1133">Transmembrane helix</keyword>
<dbReference type="InterPro" id="IPR012874">
    <property type="entry name" value="DUF1673_METspp"/>
</dbReference>
<reference evidence="2 3" key="1">
    <citation type="submission" date="2019-10" db="EMBL/GenBank/DDBJ databases">
        <title>Isolation and characterization of Methanoculleus sp. Wushi-C6 from a hot spring well.</title>
        <authorList>
            <person name="Chen S.-C."/>
            <person name="Lan Z.-H."/>
            <person name="You Y.-T."/>
            <person name="Lai M.-C."/>
        </authorList>
    </citation>
    <scope>NUCLEOTIDE SEQUENCE [LARGE SCALE GENOMIC DNA]</scope>
    <source>
        <strain evidence="2 3">Wushi-C6</strain>
    </source>
</reference>
<name>A0ABU3X346_9EURY</name>
<keyword evidence="1" id="KW-0812">Transmembrane</keyword>
<organism evidence="2 3">
    <name type="scientific">Methanoculleus caldifontis</name>
    <dbReference type="NCBI Taxonomy" id="2651577"/>
    <lineage>
        <taxon>Archaea</taxon>
        <taxon>Methanobacteriati</taxon>
        <taxon>Methanobacteriota</taxon>
        <taxon>Stenosarchaea group</taxon>
        <taxon>Methanomicrobia</taxon>
        <taxon>Methanomicrobiales</taxon>
        <taxon>Methanomicrobiaceae</taxon>
        <taxon>Methanoculleus</taxon>
    </lineage>
</organism>
<feature type="transmembrane region" description="Helical" evidence="1">
    <location>
        <begin position="275"/>
        <end position="294"/>
    </location>
</feature>
<feature type="transmembrane region" description="Helical" evidence="1">
    <location>
        <begin position="147"/>
        <end position="168"/>
    </location>
</feature>
<dbReference type="Proteomes" id="UP001281203">
    <property type="component" value="Unassembled WGS sequence"/>
</dbReference>
<feature type="transmembrane region" description="Helical" evidence="1">
    <location>
        <begin position="174"/>
        <end position="194"/>
    </location>
</feature>
<protein>
    <submittedName>
        <fullName evidence="2">DUF1673 family protein</fullName>
    </submittedName>
</protein>
<feature type="transmembrane region" description="Helical" evidence="1">
    <location>
        <begin position="240"/>
        <end position="263"/>
    </location>
</feature>
<evidence type="ECO:0000313" key="3">
    <source>
        <dbReference type="Proteomes" id="UP001281203"/>
    </source>
</evidence>